<comment type="subcellular location">
    <subcellularLocation>
        <location evidence="1">Cytoplasm</location>
    </subcellularLocation>
</comment>
<evidence type="ECO:0000256" key="1">
    <source>
        <dbReference type="ARBA" id="ARBA00004496"/>
    </source>
</evidence>
<dbReference type="InterPro" id="IPR014758">
    <property type="entry name" value="Met-tRNA_synth"/>
</dbReference>
<protein>
    <recommendedName>
        <fullName evidence="11">Probable methionine--tRNA ligase, mitochondrial</fullName>
        <ecNumber evidence="3">6.1.1.10</ecNumber>
    </recommendedName>
    <alternativeName>
        <fullName evidence="9">Methionyl-tRNA synthetase</fullName>
    </alternativeName>
</protein>
<dbReference type="EC" id="6.1.1.10" evidence="3"/>
<dbReference type="InterPro" id="IPR001412">
    <property type="entry name" value="aa-tRNA-synth_I_CS"/>
</dbReference>
<evidence type="ECO:0000259" key="14">
    <source>
        <dbReference type="Pfam" id="PF19303"/>
    </source>
</evidence>
<dbReference type="InterPro" id="IPR033911">
    <property type="entry name" value="MetRS_core"/>
</dbReference>
<dbReference type="PROSITE" id="PS00178">
    <property type="entry name" value="AA_TRNA_LIGASE_I"/>
    <property type="match status" value="1"/>
</dbReference>
<dbReference type="InterPro" id="IPR014729">
    <property type="entry name" value="Rossmann-like_a/b/a_fold"/>
</dbReference>
<dbReference type="PANTHER" id="PTHR43326">
    <property type="entry name" value="METHIONYL-TRNA SYNTHETASE"/>
    <property type="match status" value="1"/>
</dbReference>
<keyword evidence="8 12" id="KW-0030">Aminoacyl-tRNA synthetase</keyword>
<evidence type="ECO:0000256" key="3">
    <source>
        <dbReference type="ARBA" id="ARBA00012838"/>
    </source>
</evidence>
<evidence type="ECO:0000256" key="8">
    <source>
        <dbReference type="ARBA" id="ARBA00023146"/>
    </source>
</evidence>
<dbReference type="Pfam" id="PF09334">
    <property type="entry name" value="tRNA-synt_1g"/>
    <property type="match status" value="1"/>
</dbReference>
<dbReference type="GO" id="GO:0005739">
    <property type="term" value="C:mitochondrion"/>
    <property type="evidence" value="ECO:0007669"/>
    <property type="project" value="UniProtKB-ARBA"/>
</dbReference>
<dbReference type="EMBL" id="ML178815">
    <property type="protein sequence ID" value="TFL06711.1"/>
    <property type="molecule type" value="Genomic_DNA"/>
</dbReference>
<dbReference type="GO" id="GO:0004825">
    <property type="term" value="F:methionine-tRNA ligase activity"/>
    <property type="evidence" value="ECO:0007669"/>
    <property type="project" value="UniProtKB-EC"/>
</dbReference>
<reference evidence="15 16" key="1">
    <citation type="journal article" date="2019" name="Nat. Ecol. Evol.">
        <title>Megaphylogeny resolves global patterns of mushroom evolution.</title>
        <authorList>
            <person name="Varga T."/>
            <person name="Krizsan K."/>
            <person name="Foldi C."/>
            <person name="Dima B."/>
            <person name="Sanchez-Garcia M."/>
            <person name="Sanchez-Ramirez S."/>
            <person name="Szollosi G.J."/>
            <person name="Szarkandi J.G."/>
            <person name="Papp V."/>
            <person name="Albert L."/>
            <person name="Andreopoulos W."/>
            <person name="Angelini C."/>
            <person name="Antonin V."/>
            <person name="Barry K.W."/>
            <person name="Bougher N.L."/>
            <person name="Buchanan P."/>
            <person name="Buyck B."/>
            <person name="Bense V."/>
            <person name="Catcheside P."/>
            <person name="Chovatia M."/>
            <person name="Cooper J."/>
            <person name="Damon W."/>
            <person name="Desjardin D."/>
            <person name="Finy P."/>
            <person name="Geml J."/>
            <person name="Haridas S."/>
            <person name="Hughes K."/>
            <person name="Justo A."/>
            <person name="Karasinski D."/>
            <person name="Kautmanova I."/>
            <person name="Kiss B."/>
            <person name="Kocsube S."/>
            <person name="Kotiranta H."/>
            <person name="LaButti K.M."/>
            <person name="Lechner B.E."/>
            <person name="Liimatainen K."/>
            <person name="Lipzen A."/>
            <person name="Lukacs Z."/>
            <person name="Mihaltcheva S."/>
            <person name="Morgado L.N."/>
            <person name="Niskanen T."/>
            <person name="Noordeloos M.E."/>
            <person name="Ohm R.A."/>
            <person name="Ortiz-Santana B."/>
            <person name="Ovrebo C."/>
            <person name="Racz N."/>
            <person name="Riley R."/>
            <person name="Savchenko A."/>
            <person name="Shiryaev A."/>
            <person name="Soop K."/>
            <person name="Spirin V."/>
            <person name="Szebenyi C."/>
            <person name="Tomsovsky M."/>
            <person name="Tulloss R.E."/>
            <person name="Uehling J."/>
            <person name="Grigoriev I.V."/>
            <person name="Vagvolgyi C."/>
            <person name="Papp T."/>
            <person name="Martin F.M."/>
            <person name="Miettinen O."/>
            <person name="Hibbett D.S."/>
            <person name="Nagy L.G."/>
        </authorList>
    </citation>
    <scope>NUCLEOTIDE SEQUENCE [LARGE SCALE GENOMIC DNA]</scope>
    <source>
        <strain evidence="15 16">CBS 309.79</strain>
    </source>
</reference>
<evidence type="ECO:0000313" key="16">
    <source>
        <dbReference type="Proteomes" id="UP000305067"/>
    </source>
</evidence>
<dbReference type="InterPro" id="IPR041872">
    <property type="entry name" value="Anticodon_Met"/>
</dbReference>
<comment type="catalytic activity">
    <reaction evidence="10">
        <text>tRNA(Met) + L-methionine + ATP = L-methionyl-tRNA(Met) + AMP + diphosphate</text>
        <dbReference type="Rhea" id="RHEA:13481"/>
        <dbReference type="Rhea" id="RHEA-COMP:9667"/>
        <dbReference type="Rhea" id="RHEA-COMP:9698"/>
        <dbReference type="ChEBI" id="CHEBI:30616"/>
        <dbReference type="ChEBI" id="CHEBI:33019"/>
        <dbReference type="ChEBI" id="CHEBI:57844"/>
        <dbReference type="ChEBI" id="CHEBI:78442"/>
        <dbReference type="ChEBI" id="CHEBI:78530"/>
        <dbReference type="ChEBI" id="CHEBI:456215"/>
        <dbReference type="EC" id="6.1.1.10"/>
    </reaction>
</comment>
<evidence type="ECO:0000256" key="12">
    <source>
        <dbReference type="RuleBase" id="RU363039"/>
    </source>
</evidence>
<dbReference type="CDD" id="cd00814">
    <property type="entry name" value="MetRS_core"/>
    <property type="match status" value="1"/>
</dbReference>
<evidence type="ECO:0000256" key="7">
    <source>
        <dbReference type="ARBA" id="ARBA00022917"/>
    </source>
</evidence>
<evidence type="ECO:0000256" key="4">
    <source>
        <dbReference type="ARBA" id="ARBA00022598"/>
    </source>
</evidence>
<dbReference type="FunFam" id="2.170.220.10:FF:000001">
    <property type="entry name" value="methionine--tRNA ligase, mitochondrial"/>
    <property type="match status" value="1"/>
</dbReference>
<dbReference type="InterPro" id="IPR015413">
    <property type="entry name" value="Methionyl/Leucyl_tRNA_Synth"/>
</dbReference>
<proteinExistence type="inferred from homology"/>
<dbReference type="PANTHER" id="PTHR43326:SF1">
    <property type="entry name" value="METHIONINE--TRNA LIGASE, MITOCHONDRIAL"/>
    <property type="match status" value="1"/>
</dbReference>
<accession>A0A5C3R1J8</accession>
<keyword evidence="4 12" id="KW-0436">Ligase</keyword>
<dbReference type="Gene3D" id="1.10.730.10">
    <property type="entry name" value="Isoleucyl-tRNA Synthetase, Domain 1"/>
    <property type="match status" value="1"/>
</dbReference>
<evidence type="ECO:0000256" key="2">
    <source>
        <dbReference type="ARBA" id="ARBA00005594"/>
    </source>
</evidence>
<evidence type="ECO:0000313" key="15">
    <source>
        <dbReference type="EMBL" id="TFL06711.1"/>
    </source>
</evidence>
<dbReference type="STRING" id="1884261.A0A5C3R1J8"/>
<evidence type="ECO:0000259" key="13">
    <source>
        <dbReference type="Pfam" id="PF09334"/>
    </source>
</evidence>
<keyword evidence="7 12" id="KW-0648">Protein biosynthesis</keyword>
<name>A0A5C3R1J8_9AGAR</name>
<evidence type="ECO:0000256" key="9">
    <source>
        <dbReference type="ARBA" id="ARBA00030904"/>
    </source>
</evidence>
<dbReference type="SUPFAM" id="SSF52374">
    <property type="entry name" value="Nucleotidylyl transferase"/>
    <property type="match status" value="1"/>
</dbReference>
<evidence type="ECO:0000256" key="10">
    <source>
        <dbReference type="ARBA" id="ARBA00047364"/>
    </source>
</evidence>
<evidence type="ECO:0000256" key="6">
    <source>
        <dbReference type="ARBA" id="ARBA00022840"/>
    </source>
</evidence>
<dbReference type="Gene3D" id="2.170.220.10">
    <property type="match status" value="1"/>
</dbReference>
<dbReference type="Proteomes" id="UP000305067">
    <property type="component" value="Unassembled WGS sequence"/>
</dbReference>
<feature type="domain" description="Methionyl/Leucyl tRNA synthetase" evidence="13">
    <location>
        <begin position="40"/>
        <end position="411"/>
    </location>
</feature>
<keyword evidence="16" id="KW-1185">Reference proteome</keyword>
<dbReference type="PRINTS" id="PR01041">
    <property type="entry name" value="TRNASYNTHMET"/>
</dbReference>
<sequence length="560" mass="62974">MLWGSVALLRLQSQPTGISRLIRALPRCLSHAPTTETKPYYITTPIFYPNADPHIGHLYSIVTADIFARFNRLIRPQPDVHFLTGTDEHGLKIQKAAQDRGIEPGHFCDLLSERFRLLAAQANSSHTSFMRTTSSEHHQAVQHMWNSLVNKGLIYKDSYAGWYSVSDECFYAEKQVIHIPETSNLPASVVSAETGSLVEWAEEENYMFRLSAFRESLLDHYTSRKTIIFPPQHHDQVVALLAESAEVPLDDISVSRPRSRLAWGVPVPGDPEHTIYVWIDALMVYLSGVGYPWTAGAHNAAWPANVQVIGKDILRFHALYLPAMLQAVGLPLAQSILCHAHWTVNGRKMSKSVGNVVDPFECMKTYGVDVVRYYFARVGGKFRDDVNWADREVSKYRDEISSFLGNFLMRMTSTKIQKRCASAAPRTLEEVYAALPADSFYSEVIALQKNLSIRVAHQMEAYEVADALESIVNLLKQSNMAVTEGAPWSAKPEDAQTCYTISMETLRLAGLCLQPFIPDTSARLLHALGVGEHERSWEYAEIGKGTIRDVKAVRLFEFEK</sequence>
<feature type="domain" description="Methionyl-tRNA synthetase anticodon-binding" evidence="14">
    <location>
        <begin position="454"/>
        <end position="538"/>
    </location>
</feature>
<dbReference type="NCBIfam" id="TIGR00398">
    <property type="entry name" value="metG"/>
    <property type="match status" value="1"/>
</dbReference>
<dbReference type="SUPFAM" id="SSF47323">
    <property type="entry name" value="Anticodon-binding domain of a subclass of class I aminoacyl-tRNA synthetases"/>
    <property type="match status" value="1"/>
</dbReference>
<dbReference type="InterPro" id="IPR009080">
    <property type="entry name" value="tRNAsynth_Ia_anticodon-bd"/>
</dbReference>
<dbReference type="Gene3D" id="3.40.50.620">
    <property type="entry name" value="HUPs"/>
    <property type="match status" value="1"/>
</dbReference>
<dbReference type="OrthoDB" id="24670at2759"/>
<dbReference type="GO" id="GO:0006431">
    <property type="term" value="P:methionyl-tRNA aminoacylation"/>
    <property type="evidence" value="ECO:0007669"/>
    <property type="project" value="InterPro"/>
</dbReference>
<keyword evidence="6 12" id="KW-0067">ATP-binding</keyword>
<dbReference type="InterPro" id="IPR023457">
    <property type="entry name" value="Met-tRNA_synth_2"/>
</dbReference>
<dbReference type="AlphaFoldDB" id="A0A5C3R1J8"/>
<dbReference type="GO" id="GO:0005524">
    <property type="term" value="F:ATP binding"/>
    <property type="evidence" value="ECO:0007669"/>
    <property type="project" value="UniProtKB-KW"/>
</dbReference>
<evidence type="ECO:0000256" key="5">
    <source>
        <dbReference type="ARBA" id="ARBA00022741"/>
    </source>
</evidence>
<keyword evidence="5 12" id="KW-0547">Nucleotide-binding</keyword>
<comment type="similarity">
    <text evidence="2 12">Belongs to the class-I aminoacyl-tRNA synthetase family.</text>
</comment>
<organism evidence="15 16">
    <name type="scientific">Pterulicium gracile</name>
    <dbReference type="NCBI Taxonomy" id="1884261"/>
    <lineage>
        <taxon>Eukaryota</taxon>
        <taxon>Fungi</taxon>
        <taxon>Dikarya</taxon>
        <taxon>Basidiomycota</taxon>
        <taxon>Agaricomycotina</taxon>
        <taxon>Agaricomycetes</taxon>
        <taxon>Agaricomycetidae</taxon>
        <taxon>Agaricales</taxon>
        <taxon>Pleurotineae</taxon>
        <taxon>Pterulaceae</taxon>
        <taxon>Pterulicium</taxon>
    </lineage>
</organism>
<gene>
    <name evidence="15" type="ORF">BDV98DRAFT_498543</name>
</gene>
<dbReference type="Pfam" id="PF19303">
    <property type="entry name" value="Anticodon_3"/>
    <property type="match status" value="1"/>
</dbReference>
<evidence type="ECO:0000256" key="11">
    <source>
        <dbReference type="ARBA" id="ARBA00068817"/>
    </source>
</evidence>